<reference evidence="1 2" key="1">
    <citation type="submission" date="2021-01" db="EMBL/GenBank/DDBJ databases">
        <title>Genomic Encyclopedia of Type Strains, Phase IV (KMG-IV): sequencing the most valuable type-strain genomes for metagenomic binning, comparative biology and taxonomic classification.</title>
        <authorList>
            <person name="Goeker M."/>
        </authorList>
    </citation>
    <scope>NUCLEOTIDE SEQUENCE [LARGE SCALE GENOMIC DNA]</scope>
    <source>
        <strain evidence="1 2">DSM 27382</strain>
    </source>
</reference>
<proteinExistence type="predicted"/>
<comment type="caution">
    <text evidence="1">The sequence shown here is derived from an EMBL/GenBank/DDBJ whole genome shotgun (WGS) entry which is preliminary data.</text>
</comment>
<evidence type="ECO:0000313" key="2">
    <source>
        <dbReference type="Proteomes" id="UP000697472"/>
    </source>
</evidence>
<sequence>MKSNIAIAKQEALRRLQQMEERFQRKLNPNIRKYFSEDRLYYSYLTAGGIIGSIDTISYNPEYENVVREFEERRNKLVYHVIETGNSLALLYVSLPTSDLNREKLLGEWEEEMLSDDNSVLAYVHNFVEPSFSETGYITIDTFADSGALIRIA</sequence>
<gene>
    <name evidence="1" type="ORF">JOC28_001934</name>
</gene>
<organism evidence="1 2">
    <name type="scientific">Streptococcus loxodontisalivarius</name>
    <dbReference type="NCBI Taxonomy" id="1349415"/>
    <lineage>
        <taxon>Bacteria</taxon>
        <taxon>Bacillati</taxon>
        <taxon>Bacillota</taxon>
        <taxon>Bacilli</taxon>
        <taxon>Lactobacillales</taxon>
        <taxon>Streptococcaceae</taxon>
        <taxon>Streptococcus</taxon>
    </lineage>
</organism>
<dbReference type="EMBL" id="JAFBEH010000058">
    <property type="protein sequence ID" value="MBM7643623.1"/>
    <property type="molecule type" value="Genomic_DNA"/>
</dbReference>
<accession>A0ABS2PU91</accession>
<keyword evidence="2" id="KW-1185">Reference proteome</keyword>
<evidence type="ECO:0000313" key="1">
    <source>
        <dbReference type="EMBL" id="MBM7643623.1"/>
    </source>
</evidence>
<protein>
    <submittedName>
        <fullName evidence="1">Uncharacterized protein</fullName>
    </submittedName>
</protein>
<name>A0ABS2PU91_9STRE</name>
<dbReference type="RefSeq" id="WP_205010463.1">
    <property type="nucleotide sequence ID" value="NZ_JAFBEH010000058.1"/>
</dbReference>
<dbReference type="Proteomes" id="UP000697472">
    <property type="component" value="Unassembled WGS sequence"/>
</dbReference>